<keyword evidence="5 19" id="KW-0732">Signal</keyword>
<dbReference type="InterPro" id="IPR054714">
    <property type="entry name" value="GPR158_179_extracellular"/>
</dbReference>
<feature type="region of interest" description="Disordered" evidence="17">
    <location>
        <begin position="26"/>
        <end position="76"/>
    </location>
</feature>
<keyword evidence="12" id="KW-0325">Glycoprotein</keyword>
<feature type="compositionally biased region" description="Basic and acidic residues" evidence="17">
    <location>
        <begin position="1526"/>
        <end position="1535"/>
    </location>
</feature>
<protein>
    <submittedName>
        <fullName evidence="22">Probable G-protein coupled receptor 158</fullName>
    </submittedName>
</protein>
<evidence type="ECO:0000256" key="16">
    <source>
        <dbReference type="ARBA" id="ARBA00034104"/>
    </source>
</evidence>
<evidence type="ECO:0000256" key="7">
    <source>
        <dbReference type="ARBA" id="ARBA00023018"/>
    </source>
</evidence>
<feature type="compositionally biased region" description="Basic and acidic residues" evidence="17">
    <location>
        <begin position="768"/>
        <end position="777"/>
    </location>
</feature>
<organism evidence="21 22">
    <name type="scientific">Chanos chanos</name>
    <name type="common">Milkfish</name>
    <name type="synonym">Mugil chanos</name>
    <dbReference type="NCBI Taxonomy" id="29144"/>
    <lineage>
        <taxon>Eukaryota</taxon>
        <taxon>Metazoa</taxon>
        <taxon>Chordata</taxon>
        <taxon>Craniata</taxon>
        <taxon>Vertebrata</taxon>
        <taxon>Euteleostomi</taxon>
        <taxon>Actinopterygii</taxon>
        <taxon>Neopterygii</taxon>
        <taxon>Teleostei</taxon>
        <taxon>Ostariophysi</taxon>
        <taxon>Gonorynchiformes</taxon>
        <taxon>Chanidae</taxon>
        <taxon>Chanos</taxon>
    </lineage>
</organism>
<evidence type="ECO:0000256" key="11">
    <source>
        <dbReference type="ARBA" id="ARBA00023170"/>
    </source>
</evidence>
<dbReference type="InterPro" id="IPR017978">
    <property type="entry name" value="GPCR_3_C"/>
</dbReference>
<keyword evidence="10" id="KW-1015">Disulfide bond</keyword>
<keyword evidence="21" id="KW-1185">Reference proteome</keyword>
<dbReference type="Proteomes" id="UP000504632">
    <property type="component" value="Chromosome 4"/>
</dbReference>
<comment type="similarity">
    <text evidence="2">Belongs to the G-protein coupled receptor 3 family.</text>
</comment>
<sequence>MGSCATVLLLLLLPRLLPAQISLVSQTGGSSSFPTFTSIPTVSNEGSPTPDNPPSSLQTSSVAPSPEEEEEQKEEDWAAAVESYLFTSNISILASTACSRAFSLPPQRGTLPRDLIPLLRPATAALTNTANFLNLIFQASELRETSVREDLEWYHALVRAMLEGDRPDLVRRALLTFDADPTASQPQLVLRASRSSTQDILLQDLTSAWETLHPPPPAPDQSWFSALKFSPVHLPALSKRVLLNDLSTLETPKWARGDSFVTNSSGVRWADSPFLECEEGRFLPGWLLTLSVPFYGLKPDLSPEFRGVIRVDVNIQGFDVDQCATGEFWFADTHQCNRTSMVCEPIPRQGFRLGQYCCRCKEGFYSPTPVNNGKGQAGSNGSRACYPELPVCLPCWPGCDRCDDGSPCWVQEDWFLRAAVLAIQAVFMILVLVSMLMAYQHRRTKRIRASGLLLLEMILFGSLLLYFPVFILYFKPSTFRCILLRWVRLLGFAIVYGTVTLKLYRVLKVFLSRTAQRVPYMSSTSLLRMLGVMVLTVSWFLCAWTFGVLQNRDRNVPVLITSTTSDGQGFNVCDLDRWDYMMAVAELLFLCWGSSLCNAVKTVPSAFHEPRYMGIAIHNELLLSSIFHLLRFVRPSLHPDWMLLLFFTHTHVTITVTLGLLFVPKFLHTSRPVQEVIAKEVYEDEVDLRRSCSYLNSSFNSAWSDHSLDPDDIRDELKKLYSQLEVHKTKRMTNSNPHLPKKRSSCLGLGRSIIKRITDFPESLSRQCSREDKDGIRSRTQSGSYNKSLETTASFNLKNETIKQPSPILRKSCSSHDCAPQRHSSLLNSSKRSTVDKRASQYSDAESIDTTPLVCKSASAHNLTVDTNLLQPEPSRFQKSLSVIESHRGQYYLSPSRSMEDTPFADKARSGVTGPPKQDIPINEQITKALQSESFDKAEVCPWEVEEEQTGGKNQKHVTYSLSQQEDPKQEDPKQEDTKQDDPKQKALLYVCPWECVPPPAPAAAEGGDGTDGDVDASRPQAPTSASAPVSPCADFTMQRDLRVFSFRSATQRLLTAKALSVSGRSSSKDKSIYLVNTKEKKDEQPHEKVLLSASSVKLTPNLGKRTPQNQRRSMTTVGTKPCLVKQAAIRLSSVESSERSPKRDDSIQAQVCPWESEEVQLEAKKQNLSENVISRQNSSTKDKRGLSVTISTDSTKAYGYLSKPSLSVAQAEVCPWDVATPMTPKQQRQQSVLVDVCPWEVEGVEQTKSAHNDICPWETEKQDSVKAEVCPWDMPDCGTSQLKQDSKTPTEHIKPSERVIYVNTGRGGSETTEKSPKRQETIHANVCPWEAQEALKQQESGRTNVCPWESEETSSAVDKESSESTEIMRATTALLRKMSKQITITAEACPWDFPQSIPPVTEISSKEAEDTKPSQKKDATVGLSTQGSITKKANICPWETEEPEKANSQDKTQDSVSHGSPVRSTKKLDSVCVDVCPWETELPEKFKRLQSVKADICPWETNEPEKVTQRQESIRSDVCPWETEQPDKSTEKQHSSLSDLSETAEQKKSNQKQDSARVDVCPWESDEPKGAIQKQESVRADVCPWETEQPEKSPHKQESTRAGVCPWETDEANVSKGQDSARADVCPWESEQPKKSVHEQGSVKSNICPGEGGEQKTTEKQDSSHAESEGPSMSKRQDSVRTNVCPWETDTETATKTEDSHCTEISEMERTTNTEEMEKPSDSSEHTVEAEKANLPLARRDALCPWDMEGNRSMSLTEQDGTDVFTWEETIPEEEDDAETAAEAFIFPPDI</sequence>
<dbReference type="GO" id="GO:0004930">
    <property type="term" value="F:G protein-coupled receptor activity"/>
    <property type="evidence" value="ECO:0007669"/>
    <property type="project" value="UniProtKB-KW"/>
</dbReference>
<keyword evidence="6 18" id="KW-1133">Transmembrane helix</keyword>
<feature type="compositionally biased region" description="Polar residues" evidence="17">
    <location>
        <begin position="778"/>
        <end position="787"/>
    </location>
</feature>
<evidence type="ECO:0000256" key="10">
    <source>
        <dbReference type="ARBA" id="ARBA00023157"/>
    </source>
</evidence>
<dbReference type="OrthoDB" id="5823771at2759"/>
<evidence type="ECO:0000256" key="2">
    <source>
        <dbReference type="ARBA" id="ARBA00007242"/>
    </source>
</evidence>
<feature type="signal peptide" evidence="19">
    <location>
        <begin position="1"/>
        <end position="19"/>
    </location>
</feature>
<feature type="chain" id="PRO_5027057685" evidence="19">
    <location>
        <begin position="20"/>
        <end position="1792"/>
    </location>
</feature>
<feature type="compositionally biased region" description="Low complexity" evidence="17">
    <location>
        <begin position="27"/>
        <end position="41"/>
    </location>
</feature>
<feature type="transmembrane region" description="Helical" evidence="18">
    <location>
        <begin position="414"/>
        <end position="439"/>
    </location>
</feature>
<feature type="compositionally biased region" description="Polar residues" evidence="17">
    <location>
        <begin position="42"/>
        <end position="63"/>
    </location>
</feature>
<feature type="transmembrane region" description="Helical" evidence="18">
    <location>
        <begin position="642"/>
        <end position="663"/>
    </location>
</feature>
<feature type="compositionally biased region" description="Basic and acidic residues" evidence="17">
    <location>
        <begin position="1504"/>
        <end position="1516"/>
    </location>
</feature>
<evidence type="ECO:0000256" key="13">
    <source>
        <dbReference type="ARBA" id="ARBA00023224"/>
    </source>
</evidence>
<keyword evidence="4 18" id="KW-0812">Transmembrane</keyword>
<feature type="region of interest" description="Disordered" evidence="17">
    <location>
        <begin position="806"/>
        <end position="843"/>
    </location>
</feature>
<evidence type="ECO:0000256" key="8">
    <source>
        <dbReference type="ARBA" id="ARBA00023040"/>
    </source>
</evidence>
<feature type="compositionally biased region" description="Polar residues" evidence="17">
    <location>
        <begin position="1423"/>
        <end position="1432"/>
    </location>
</feature>
<reference evidence="22" key="1">
    <citation type="submission" date="2025-08" db="UniProtKB">
        <authorList>
            <consortium name="RefSeq"/>
        </authorList>
    </citation>
    <scope>IDENTIFICATION</scope>
</reference>
<dbReference type="GO" id="GO:0045211">
    <property type="term" value="C:postsynaptic membrane"/>
    <property type="evidence" value="ECO:0007669"/>
    <property type="project" value="UniProtKB-SubCell"/>
</dbReference>
<feature type="compositionally biased region" description="Basic and acidic residues" evidence="17">
    <location>
        <begin position="1694"/>
        <end position="1737"/>
    </location>
</feature>
<dbReference type="CTD" id="440435"/>
<comment type="subcellular location">
    <subcellularLocation>
        <location evidence="1">Cell projection</location>
        <location evidence="1">Neuron projection</location>
    </subcellularLocation>
    <subcellularLocation>
        <location evidence="16">Postsynaptic cell membrane</location>
        <topology evidence="16">Multi-pass membrane protein</topology>
    </subcellularLocation>
</comment>
<dbReference type="GeneID" id="115810134"/>
<evidence type="ECO:0000256" key="17">
    <source>
        <dbReference type="SAM" id="MobiDB-lite"/>
    </source>
</evidence>
<dbReference type="GO" id="GO:0043005">
    <property type="term" value="C:neuron projection"/>
    <property type="evidence" value="ECO:0007669"/>
    <property type="project" value="UniProtKB-SubCell"/>
</dbReference>
<feature type="region of interest" description="Disordered" evidence="17">
    <location>
        <begin position="1406"/>
        <end position="1467"/>
    </location>
</feature>
<feature type="compositionally biased region" description="Basic and acidic residues" evidence="17">
    <location>
        <begin position="966"/>
        <end position="983"/>
    </location>
</feature>
<dbReference type="Pfam" id="PF22572">
    <property type="entry name" value="GPR158_179_EC"/>
    <property type="match status" value="1"/>
</dbReference>
<feature type="region of interest" description="Disordered" evidence="17">
    <location>
        <begin position="1000"/>
        <end position="1032"/>
    </location>
</feature>
<feature type="compositionally biased region" description="Basic and acidic residues" evidence="17">
    <location>
        <begin position="1654"/>
        <end position="1669"/>
    </location>
</feature>
<keyword evidence="15" id="KW-0966">Cell projection</keyword>
<feature type="transmembrane region" description="Helical" evidence="18">
    <location>
        <begin position="486"/>
        <end position="504"/>
    </location>
</feature>
<dbReference type="InterPro" id="IPR043458">
    <property type="entry name" value="GPR158/179"/>
</dbReference>
<evidence type="ECO:0000256" key="1">
    <source>
        <dbReference type="ARBA" id="ARBA00004487"/>
    </source>
</evidence>
<evidence type="ECO:0000256" key="15">
    <source>
        <dbReference type="ARBA" id="ARBA00023273"/>
    </source>
</evidence>
<keyword evidence="11 22" id="KW-0675">Receptor</keyword>
<dbReference type="PANTHER" id="PTHR32546">
    <property type="entry name" value="G-PROTEIN COUPLED RECEPTOR 158-RELATED"/>
    <property type="match status" value="1"/>
</dbReference>
<evidence type="ECO:0000313" key="22">
    <source>
        <dbReference type="RefSeq" id="XP_030627920.1"/>
    </source>
</evidence>
<feature type="region of interest" description="Disordered" evidence="17">
    <location>
        <begin position="1341"/>
        <end position="1366"/>
    </location>
</feature>
<evidence type="ECO:0000256" key="5">
    <source>
        <dbReference type="ARBA" id="ARBA00022729"/>
    </source>
</evidence>
<keyword evidence="3" id="KW-1003">Cell membrane</keyword>
<evidence type="ECO:0000256" key="6">
    <source>
        <dbReference type="ARBA" id="ARBA00022989"/>
    </source>
</evidence>
<name>A0A6J2V4L3_CHACN</name>
<dbReference type="InParanoid" id="A0A6J2V4L3"/>
<dbReference type="CDD" id="cd15293">
    <property type="entry name" value="7tmC_GPR158-like"/>
    <property type="match status" value="1"/>
</dbReference>
<keyword evidence="9 18" id="KW-0472">Membrane</keyword>
<keyword evidence="7" id="KW-0770">Synapse</keyword>
<feature type="transmembrane region" description="Helical" evidence="18">
    <location>
        <begin position="525"/>
        <end position="546"/>
    </location>
</feature>
<feature type="compositionally biased region" description="Basic and acidic residues" evidence="17">
    <location>
        <begin position="1406"/>
        <end position="1420"/>
    </location>
</feature>
<evidence type="ECO:0000313" key="21">
    <source>
        <dbReference type="Proteomes" id="UP000504632"/>
    </source>
</evidence>
<evidence type="ECO:0000256" key="3">
    <source>
        <dbReference type="ARBA" id="ARBA00022475"/>
    </source>
</evidence>
<evidence type="ECO:0000256" key="18">
    <source>
        <dbReference type="SAM" id="Phobius"/>
    </source>
</evidence>
<feature type="compositionally biased region" description="Basic and acidic residues" evidence="17">
    <location>
        <begin position="1590"/>
        <end position="1600"/>
    </location>
</feature>
<feature type="transmembrane region" description="Helical" evidence="18">
    <location>
        <begin position="451"/>
        <end position="474"/>
    </location>
</feature>
<evidence type="ECO:0000256" key="14">
    <source>
        <dbReference type="ARBA" id="ARBA00023257"/>
    </source>
</evidence>
<feature type="compositionally biased region" description="Polar residues" evidence="17">
    <location>
        <begin position="822"/>
        <end position="832"/>
    </location>
</feature>
<feature type="region of interest" description="Disordered" evidence="17">
    <location>
        <begin position="1494"/>
        <end position="1737"/>
    </location>
</feature>
<evidence type="ECO:0000256" key="4">
    <source>
        <dbReference type="ARBA" id="ARBA00022692"/>
    </source>
</evidence>
<gene>
    <name evidence="22" type="primary">gpr179</name>
</gene>
<keyword evidence="8" id="KW-0297">G-protein coupled receptor</keyword>
<keyword evidence="13" id="KW-0807">Transducer</keyword>
<evidence type="ECO:0000256" key="19">
    <source>
        <dbReference type="SAM" id="SignalP"/>
    </source>
</evidence>
<dbReference type="PROSITE" id="PS50259">
    <property type="entry name" value="G_PROTEIN_RECEP_F3_4"/>
    <property type="match status" value="1"/>
</dbReference>
<dbReference type="PANTHER" id="PTHR32546:SF7">
    <property type="entry name" value="G-PROTEIN COUPLED RECEPTOR 179-RELATED"/>
    <property type="match status" value="1"/>
</dbReference>
<proteinExistence type="inferred from homology"/>
<feature type="region of interest" description="Disordered" evidence="17">
    <location>
        <begin position="765"/>
        <end position="787"/>
    </location>
</feature>
<feature type="region of interest" description="Disordered" evidence="17">
    <location>
        <begin position="943"/>
        <end position="983"/>
    </location>
</feature>
<evidence type="ECO:0000256" key="9">
    <source>
        <dbReference type="ARBA" id="ARBA00023136"/>
    </source>
</evidence>
<evidence type="ECO:0000256" key="12">
    <source>
        <dbReference type="ARBA" id="ARBA00023180"/>
    </source>
</evidence>
<accession>A0A6J2V4L3</accession>
<keyword evidence="14" id="KW-0628">Postsynaptic cell membrane</keyword>
<feature type="region of interest" description="Disordered" evidence="17">
    <location>
        <begin position="894"/>
        <end position="920"/>
    </location>
</feature>
<feature type="compositionally biased region" description="Basic and acidic residues" evidence="17">
    <location>
        <begin position="898"/>
        <end position="909"/>
    </location>
</feature>
<feature type="compositionally biased region" description="Basic and acidic residues" evidence="17">
    <location>
        <begin position="1444"/>
        <end position="1454"/>
    </location>
</feature>
<feature type="transmembrane region" description="Helical" evidence="18">
    <location>
        <begin position="580"/>
        <end position="600"/>
    </location>
</feature>
<feature type="compositionally biased region" description="Polar residues" evidence="17">
    <location>
        <begin position="951"/>
        <end position="965"/>
    </location>
</feature>
<dbReference type="Pfam" id="PF00003">
    <property type="entry name" value="7tm_3"/>
    <property type="match status" value="1"/>
</dbReference>
<evidence type="ECO:0000259" key="20">
    <source>
        <dbReference type="PROSITE" id="PS50259"/>
    </source>
</evidence>
<dbReference type="RefSeq" id="XP_030627920.1">
    <property type="nucleotide sequence ID" value="XM_030772060.1"/>
</dbReference>
<feature type="domain" description="G-protein coupled receptors family 3 profile" evidence="20">
    <location>
        <begin position="416"/>
        <end position="665"/>
    </location>
</feature>